<dbReference type="OrthoDB" id="1908178at2759"/>
<name>A0A5C3NFN9_9AGAM</name>
<evidence type="ECO:0000313" key="3">
    <source>
        <dbReference type="EMBL" id="TFK56173.1"/>
    </source>
</evidence>
<evidence type="ECO:0000313" key="4">
    <source>
        <dbReference type="Proteomes" id="UP000305948"/>
    </source>
</evidence>
<sequence length="615" mass="69812">MLRASSSGLRLPQATRLAISRCRLCKYYRRFSGMKTGLGLVVQPRPANALTNQPHALAKLLLRLDGPTKRQASTDASREEDTGEESSETVNVQSRDIVPHAHVGPQDAPPSTPTGQAPNADLQDPLERFKESELNEPYAAAKIKGILKHSENAFDFWGRTSVPIQDQPTRARKELQRGRLLKRLSDAKTLDDAWDAYLDRRSIPDPPPMSLSYLHRLAALIASVSPRTRARFLQLYSVFSSIERAGGTPFLWERNALMDFAVPDNSDDDNRPDTTQQQHGAEIQPDVYSHTTLLNIAGRTKESGAMRHARKLFRLSQIVPNRITHLVMLRYFTSLNDSKAIRHTMSLLLDLNITLDIAAINAIIWAFAKTGRLELAWNIYRVLRCHLMPEEGTAEEDGEDIHVINARLLQNRMSIPRGMVPDHVTYHIIIQACVYHGDAVRALQTFIDMLSTTIRRPSVHDEEPRTFPPTMTAYRAFFHGFALHGPSPTAPDSIAPFVTKGDWNLQNLELIFENFLELPDGMPSHRTVWWIIVAFVRTSNADVDKLRSMWSRLENRFPGHWGGRVWEFKEIIDPQNLVGRDVQRVRLLHLLFNYNRTARSLGFPELSSFNILKKP</sequence>
<dbReference type="AlphaFoldDB" id="A0A5C3NFN9"/>
<evidence type="ECO:0000256" key="2">
    <source>
        <dbReference type="SAM" id="MobiDB-lite"/>
    </source>
</evidence>
<keyword evidence="1" id="KW-0677">Repeat</keyword>
<accession>A0A5C3NFN9</accession>
<dbReference type="STRING" id="5364.A0A5C3NFN9"/>
<keyword evidence="4" id="KW-1185">Reference proteome</keyword>
<evidence type="ECO:0000256" key="1">
    <source>
        <dbReference type="ARBA" id="ARBA00022737"/>
    </source>
</evidence>
<proteinExistence type="predicted"/>
<feature type="region of interest" description="Disordered" evidence="2">
    <location>
        <begin position="62"/>
        <end position="122"/>
    </location>
</feature>
<dbReference type="Proteomes" id="UP000305948">
    <property type="component" value="Unassembled WGS sequence"/>
</dbReference>
<reference evidence="3 4" key="1">
    <citation type="journal article" date="2019" name="Nat. Ecol. Evol.">
        <title>Megaphylogeny resolves global patterns of mushroom evolution.</title>
        <authorList>
            <person name="Varga T."/>
            <person name="Krizsan K."/>
            <person name="Foldi C."/>
            <person name="Dima B."/>
            <person name="Sanchez-Garcia M."/>
            <person name="Sanchez-Ramirez S."/>
            <person name="Szollosi G.J."/>
            <person name="Szarkandi J.G."/>
            <person name="Papp V."/>
            <person name="Albert L."/>
            <person name="Andreopoulos W."/>
            <person name="Angelini C."/>
            <person name="Antonin V."/>
            <person name="Barry K.W."/>
            <person name="Bougher N.L."/>
            <person name="Buchanan P."/>
            <person name="Buyck B."/>
            <person name="Bense V."/>
            <person name="Catcheside P."/>
            <person name="Chovatia M."/>
            <person name="Cooper J."/>
            <person name="Damon W."/>
            <person name="Desjardin D."/>
            <person name="Finy P."/>
            <person name="Geml J."/>
            <person name="Haridas S."/>
            <person name="Hughes K."/>
            <person name="Justo A."/>
            <person name="Karasinski D."/>
            <person name="Kautmanova I."/>
            <person name="Kiss B."/>
            <person name="Kocsube S."/>
            <person name="Kotiranta H."/>
            <person name="LaButti K.M."/>
            <person name="Lechner B.E."/>
            <person name="Liimatainen K."/>
            <person name="Lipzen A."/>
            <person name="Lukacs Z."/>
            <person name="Mihaltcheva S."/>
            <person name="Morgado L.N."/>
            <person name="Niskanen T."/>
            <person name="Noordeloos M.E."/>
            <person name="Ohm R.A."/>
            <person name="Ortiz-Santana B."/>
            <person name="Ovrebo C."/>
            <person name="Racz N."/>
            <person name="Riley R."/>
            <person name="Savchenko A."/>
            <person name="Shiryaev A."/>
            <person name="Soop K."/>
            <person name="Spirin V."/>
            <person name="Szebenyi C."/>
            <person name="Tomsovsky M."/>
            <person name="Tulloss R.E."/>
            <person name="Uehling J."/>
            <person name="Grigoriev I.V."/>
            <person name="Vagvolgyi C."/>
            <person name="Papp T."/>
            <person name="Martin F.M."/>
            <person name="Miettinen O."/>
            <person name="Hibbett D.S."/>
            <person name="Nagy L.G."/>
        </authorList>
    </citation>
    <scope>NUCLEOTIDE SEQUENCE [LARGE SCALE GENOMIC DNA]</scope>
    <source>
        <strain evidence="3 4">OMC1185</strain>
    </source>
</reference>
<dbReference type="EMBL" id="ML213504">
    <property type="protein sequence ID" value="TFK56173.1"/>
    <property type="molecule type" value="Genomic_DNA"/>
</dbReference>
<gene>
    <name evidence="3" type="ORF">OE88DRAFT_1673415</name>
</gene>
<organism evidence="3 4">
    <name type="scientific">Heliocybe sulcata</name>
    <dbReference type="NCBI Taxonomy" id="5364"/>
    <lineage>
        <taxon>Eukaryota</taxon>
        <taxon>Fungi</taxon>
        <taxon>Dikarya</taxon>
        <taxon>Basidiomycota</taxon>
        <taxon>Agaricomycotina</taxon>
        <taxon>Agaricomycetes</taxon>
        <taxon>Gloeophyllales</taxon>
        <taxon>Gloeophyllaceae</taxon>
        <taxon>Heliocybe</taxon>
    </lineage>
</organism>
<evidence type="ECO:0008006" key="5">
    <source>
        <dbReference type="Google" id="ProtNLM"/>
    </source>
</evidence>
<dbReference type="Gene3D" id="1.25.40.10">
    <property type="entry name" value="Tetratricopeptide repeat domain"/>
    <property type="match status" value="2"/>
</dbReference>
<protein>
    <recommendedName>
        <fullName evidence="5">Pentatricopeptide repeat protein</fullName>
    </recommendedName>
</protein>
<dbReference type="InterPro" id="IPR051240">
    <property type="entry name" value="Mito_RNA-Proc/Resp"/>
</dbReference>
<dbReference type="PANTHER" id="PTHR47933:SF11">
    <property type="entry name" value="PENTATRICOPEPTIDE REPEAT-CONTAINING PROTEIN 2"/>
    <property type="match status" value="1"/>
</dbReference>
<dbReference type="InterPro" id="IPR011990">
    <property type="entry name" value="TPR-like_helical_dom_sf"/>
</dbReference>
<dbReference type="PANTHER" id="PTHR47933">
    <property type="entry name" value="PENTATRICOPEPTIDE REPEAT-CONTAINING PROTEIN 1, MITOCHONDRIAL"/>
    <property type="match status" value="1"/>
</dbReference>
<dbReference type="GO" id="GO:0003729">
    <property type="term" value="F:mRNA binding"/>
    <property type="evidence" value="ECO:0007669"/>
    <property type="project" value="TreeGrafter"/>
</dbReference>